<reference evidence="2" key="2">
    <citation type="journal article" date="2023" name="MicrobiologyOpen">
        <title>Genomics of the tumorigenes clade of the family Rhizobiaceae and description of Rhizobium rhododendri sp. nov.</title>
        <authorList>
            <person name="Kuzmanovic N."/>
            <person name="diCenzo G.C."/>
            <person name="Bunk B."/>
            <person name="Sproeer C."/>
            <person name="Fruehling A."/>
            <person name="Neumann-Schaal M."/>
            <person name="Overmann J."/>
            <person name="Smalla K."/>
        </authorList>
    </citation>
    <scope>NUCLEOTIDE SEQUENCE</scope>
    <source>
        <strain evidence="2">Rho-6.2</strain>
    </source>
</reference>
<dbReference type="InterPro" id="IPR000182">
    <property type="entry name" value="GNAT_dom"/>
</dbReference>
<dbReference type="CDD" id="cd04301">
    <property type="entry name" value="NAT_SF"/>
    <property type="match status" value="1"/>
</dbReference>
<dbReference type="RefSeq" id="WP_142823278.1">
    <property type="nucleotide sequence ID" value="NZ_CP117267.1"/>
</dbReference>
<dbReference type="Proteomes" id="UP000318939">
    <property type="component" value="Chromosome"/>
</dbReference>
<dbReference type="Gene3D" id="3.40.630.30">
    <property type="match status" value="1"/>
</dbReference>
<dbReference type="PANTHER" id="PTHR43415">
    <property type="entry name" value="SPERMIDINE N(1)-ACETYLTRANSFERASE"/>
    <property type="match status" value="1"/>
</dbReference>
<dbReference type="Pfam" id="PF00583">
    <property type="entry name" value="Acetyltransf_1"/>
    <property type="match status" value="1"/>
</dbReference>
<evidence type="ECO:0000259" key="1">
    <source>
        <dbReference type="PROSITE" id="PS51186"/>
    </source>
</evidence>
<dbReference type="EMBL" id="CP117267">
    <property type="protein sequence ID" value="WFS21437.1"/>
    <property type="molecule type" value="Genomic_DNA"/>
</dbReference>
<sequence>MAEAVTLEAFSPRHFEALIGWFGTEVELIQWAGPTLAFPLDITQCEAMLAETQGEAPERLIWTARALDGRIVGHVQLALDRRNGVGRPARVAIAPEERGRGFGLSMLSAVVTHAFAIEGMERLELNVYTFNSAAIRTYEKLGFVHEGVRRSCARVGDERWDMAMMGLLKSEYRAISSQR</sequence>
<keyword evidence="3" id="KW-1185">Reference proteome</keyword>
<organism evidence="2 3">
    <name type="scientific">Rhizobium rhododendri</name>
    <dbReference type="NCBI Taxonomy" id="2506430"/>
    <lineage>
        <taxon>Bacteria</taxon>
        <taxon>Pseudomonadati</taxon>
        <taxon>Pseudomonadota</taxon>
        <taxon>Alphaproteobacteria</taxon>
        <taxon>Hyphomicrobiales</taxon>
        <taxon>Rhizobiaceae</taxon>
        <taxon>Rhizobium/Agrobacterium group</taxon>
        <taxon>Rhizobium</taxon>
    </lineage>
</organism>
<dbReference type="PROSITE" id="PS51186">
    <property type="entry name" value="GNAT"/>
    <property type="match status" value="1"/>
</dbReference>
<feature type="domain" description="N-acetyltransferase" evidence="1">
    <location>
        <begin position="5"/>
        <end position="167"/>
    </location>
</feature>
<dbReference type="InterPro" id="IPR016181">
    <property type="entry name" value="Acyl_CoA_acyltransferase"/>
</dbReference>
<accession>A0ABY8ICE6</accession>
<evidence type="ECO:0000313" key="3">
    <source>
        <dbReference type="Proteomes" id="UP000318939"/>
    </source>
</evidence>
<name>A0ABY8ICE6_9HYPH</name>
<dbReference type="SUPFAM" id="SSF55729">
    <property type="entry name" value="Acyl-CoA N-acyltransferases (Nat)"/>
    <property type="match status" value="1"/>
</dbReference>
<reference evidence="2" key="1">
    <citation type="journal article" date="2019" name="Phytopathology">
        <title>A Novel Group of Rhizobium tumorigenes-Like Agrobacteria Associated with Crown Gall Disease of Rhododendron and Blueberry.</title>
        <authorList>
            <person name="Kuzmanovic N."/>
            <person name="Behrens P."/>
            <person name="Idczak E."/>
            <person name="Wagner S."/>
            <person name="Gotz M."/>
            <person name="Sproer C."/>
            <person name="Bunk B."/>
            <person name="Overmann J."/>
            <person name="Smalla K."/>
        </authorList>
    </citation>
    <scope>NUCLEOTIDE SEQUENCE</scope>
    <source>
        <strain evidence="2">Rho-6.2</strain>
    </source>
</reference>
<protein>
    <submittedName>
        <fullName evidence="2">GNAT family protein</fullName>
    </submittedName>
</protein>
<evidence type="ECO:0000313" key="2">
    <source>
        <dbReference type="EMBL" id="WFS21437.1"/>
    </source>
</evidence>
<proteinExistence type="predicted"/>
<gene>
    <name evidence="2" type="ORF">PR018_09555</name>
</gene>
<dbReference type="PANTHER" id="PTHR43415:SF5">
    <property type="entry name" value="ACETYLTRANSFERASE"/>
    <property type="match status" value="1"/>
</dbReference>